<keyword evidence="3" id="KW-1185">Reference proteome</keyword>
<reference evidence="2" key="1">
    <citation type="submission" date="2022-11" db="EMBL/GenBank/DDBJ databases">
        <title>The characterization of three novel Bacteroidetes species and genomic analysis of their roles in tidal elemental geochemical cycles.</title>
        <authorList>
            <person name="Ma K.-J."/>
        </authorList>
    </citation>
    <scope>NUCLEOTIDE SEQUENCE</scope>
    <source>
        <strain evidence="2">M415</strain>
    </source>
</reference>
<comment type="caution">
    <text evidence="2">The sequence shown here is derived from an EMBL/GenBank/DDBJ whole genome shotgun (WGS) entry which is preliminary data.</text>
</comment>
<sequence length="171" mass="18507">MEDQQPKTGKFSLNYGLILGALGVAFGLMLYSMDAHTSQDISNTIIGLVMMVAVVIWGIYAFRNANGGFLTISQALKLGAGIALISAIISIVYTIFLSNVLDPEFTAKIMDARMAELEAGGQYSAEQIQQQKEMGIKFFWFGYPVILIVNVLIGLVIGLIGGLILKKAKPE</sequence>
<keyword evidence="1" id="KW-0812">Transmembrane</keyword>
<feature type="transmembrane region" description="Helical" evidence="1">
    <location>
        <begin position="141"/>
        <end position="165"/>
    </location>
</feature>
<dbReference type="Proteomes" id="UP001207116">
    <property type="component" value="Unassembled WGS sequence"/>
</dbReference>
<protein>
    <submittedName>
        <fullName evidence="2">DUF4199 domain-containing protein</fullName>
    </submittedName>
</protein>
<dbReference type="AlphaFoldDB" id="A0AAE3MLV4"/>
<organism evidence="2 3">
    <name type="scientific">Lentiprolixibacter aurantiacus</name>
    <dbReference type="NCBI Taxonomy" id="2993939"/>
    <lineage>
        <taxon>Bacteria</taxon>
        <taxon>Pseudomonadati</taxon>
        <taxon>Bacteroidota</taxon>
        <taxon>Flavobacteriia</taxon>
        <taxon>Flavobacteriales</taxon>
        <taxon>Flavobacteriaceae</taxon>
        <taxon>Lentiprolixibacter</taxon>
    </lineage>
</organism>
<evidence type="ECO:0000313" key="3">
    <source>
        <dbReference type="Proteomes" id="UP001207116"/>
    </source>
</evidence>
<evidence type="ECO:0000313" key="2">
    <source>
        <dbReference type="EMBL" id="MCX2720235.1"/>
    </source>
</evidence>
<name>A0AAE3MLV4_9FLAO</name>
<dbReference type="EMBL" id="JAPFQP010000004">
    <property type="protein sequence ID" value="MCX2720235.1"/>
    <property type="molecule type" value="Genomic_DNA"/>
</dbReference>
<feature type="transmembrane region" description="Helical" evidence="1">
    <location>
        <begin position="75"/>
        <end position="96"/>
    </location>
</feature>
<keyword evidence="1" id="KW-0472">Membrane</keyword>
<gene>
    <name evidence="2" type="ORF">OO016_11535</name>
</gene>
<accession>A0AAE3MLV4</accession>
<keyword evidence="1" id="KW-1133">Transmembrane helix</keyword>
<proteinExistence type="predicted"/>
<evidence type="ECO:0000256" key="1">
    <source>
        <dbReference type="SAM" id="Phobius"/>
    </source>
</evidence>
<dbReference type="InterPro" id="IPR025250">
    <property type="entry name" value="DUF4199"/>
</dbReference>
<feature type="transmembrane region" description="Helical" evidence="1">
    <location>
        <begin position="45"/>
        <end position="63"/>
    </location>
</feature>
<dbReference type="RefSeq" id="WP_266014037.1">
    <property type="nucleotide sequence ID" value="NZ_JAPFQP010000004.1"/>
</dbReference>
<dbReference type="Pfam" id="PF13858">
    <property type="entry name" value="DUF4199"/>
    <property type="match status" value="1"/>
</dbReference>
<feature type="transmembrane region" description="Helical" evidence="1">
    <location>
        <begin position="12"/>
        <end position="33"/>
    </location>
</feature>